<feature type="coiled-coil region" evidence="1">
    <location>
        <begin position="670"/>
        <end position="816"/>
    </location>
</feature>
<feature type="region of interest" description="Disordered" evidence="2">
    <location>
        <begin position="303"/>
        <end position="393"/>
    </location>
</feature>
<dbReference type="VEuPathDB" id="FungiDB:RhiirFUN_024809"/>
<protein>
    <submittedName>
        <fullName evidence="4">Uncharacterized protein</fullName>
    </submittedName>
</protein>
<keyword evidence="1" id="KW-0175">Coiled coil</keyword>
<evidence type="ECO:0000313" key="5">
    <source>
        <dbReference type="Proteomes" id="UP000233469"/>
    </source>
</evidence>
<evidence type="ECO:0000313" key="4">
    <source>
        <dbReference type="EMBL" id="PKK59321.1"/>
    </source>
</evidence>
<dbReference type="VEuPathDB" id="FungiDB:RhiirFUN_024811"/>
<proteinExistence type="predicted"/>
<name>A0A2N1MCF4_9GLOM</name>
<gene>
    <name evidence="4" type="ORF">RhiirC2_794991</name>
</gene>
<dbReference type="VEuPathDB" id="FungiDB:FUN_014656"/>
<reference evidence="4 5" key="2">
    <citation type="submission" date="2017-10" db="EMBL/GenBank/DDBJ databases">
        <title>Extensive intraspecific genome diversity in a model arbuscular mycorrhizal fungus.</title>
        <authorList>
            <person name="Chen E.C.H."/>
            <person name="Morin E."/>
            <person name="Baudet D."/>
            <person name="Noel J."/>
            <person name="Ndikumana S."/>
            <person name="Charron P."/>
            <person name="St-Onge C."/>
            <person name="Giorgi J."/>
            <person name="Grigoriev I.V."/>
            <person name="Roux C."/>
            <person name="Martin F.M."/>
            <person name="Corradi N."/>
        </authorList>
    </citation>
    <scope>NUCLEOTIDE SEQUENCE [LARGE SCALE GENOMIC DNA]</scope>
    <source>
        <strain evidence="4 5">C2</strain>
    </source>
</reference>
<evidence type="ECO:0000256" key="3">
    <source>
        <dbReference type="SAM" id="Phobius"/>
    </source>
</evidence>
<dbReference type="VEuPathDB" id="FungiDB:RhiirA1_477839"/>
<feature type="compositionally biased region" description="Polar residues" evidence="2">
    <location>
        <begin position="372"/>
        <end position="391"/>
    </location>
</feature>
<organism evidence="4 5">
    <name type="scientific">Rhizophagus irregularis</name>
    <dbReference type="NCBI Taxonomy" id="588596"/>
    <lineage>
        <taxon>Eukaryota</taxon>
        <taxon>Fungi</taxon>
        <taxon>Fungi incertae sedis</taxon>
        <taxon>Mucoromycota</taxon>
        <taxon>Glomeromycotina</taxon>
        <taxon>Glomeromycetes</taxon>
        <taxon>Glomerales</taxon>
        <taxon>Glomeraceae</taxon>
        <taxon>Rhizophagus</taxon>
    </lineage>
</organism>
<dbReference type="VEuPathDB" id="FungiDB:RhiirFUN_013421"/>
<accession>A0A2N1MCF4</accession>
<keyword evidence="3" id="KW-1133">Transmembrane helix</keyword>
<evidence type="ECO:0000256" key="2">
    <source>
        <dbReference type="SAM" id="MobiDB-lite"/>
    </source>
</evidence>
<sequence>MADARCLPVLNLIAPILAKNKPYTGQEPPDDYLDRLIQSISFAQGHMTVLENANARDFDDAVKCGIYKAQMGGKYLPVPAQDPYNGNVNINTPATLCTWMRSKYQRETVGSRQSALQRLTQERFLPTDSPDTYEKRIRPLLLDVADGDIQTVGFLKNHLSGDLYTWMRAVAPAGIDAFFTNLKDMWLERAPNLNGGQNYQNDSSAEIDNYINQELEKRLGVIEINLAKLTKFLKEDIIDTKSAQYRYSESSDYNNGGLEKRLEQIEANLAKFARKDTRKFLPFGGLEKRLGQIEALLAKLTKESKSRSGRVHMATANEQSNPIFSDDDASKPEDNNDDSDNSSTGSDSGKRNTHSSSSKINNESKPHKVKQDNNSPSPCNVSSEKGSQGTRRVSLEETIRKIIQSEFVNYLPYIIQQAKKCEPDSAQHQAKKDSDDEFIDGPMEIDFVQRKEPATDVVTVRCKIKRLLEIDTKEKHDLRGIATTPTESLGIVRNVPINFAPRCTIYADFAVVKYPKPMLILSNTILDKYDYDLLASKRELKLVCNGSSDSGFISLGSIAMTSEACFVEFLALIISWISSADRGSHLNANTEAFFTNRQKNLSKNYRFGSFGVFDTFGSFGVFDIFDIFSLKNLPNINNKGNGSFRGTGQRLGGVYEQELEKKLYTTLNSKAEINDLCEKLLAKNSEYSEREKEFQQNYADMENKASQLIASSTKVRSQLISERKSHSESRRELEAKYSAEIQSLKSEIKTLKRKTTLAQKALSADKDTILSLEAKVRELEGKSSNPKEIDSLRLELEGLKEDLNSKNHEIECMEKGKESSDSIYKREIDTLRKARLNSMEEKSRLQEIISKKDDEIADLSNPLPAKRLNGLSMNNSSQKLPGWVSDDLRPLVYRRGLEDKVMELDKSFARENILEALQELLPQDEMVSRSQTDTLPNQSIHIRPAHSEKFISREGVAKQLGGAEAVPLPQEIPLVPAIPVVASSLMSPMITYSMLALLLIVVIWLVVRKC</sequence>
<dbReference type="AlphaFoldDB" id="A0A2N1MCF4"/>
<feature type="transmembrane region" description="Helical" evidence="3">
    <location>
        <begin position="989"/>
        <end position="1007"/>
    </location>
</feature>
<dbReference type="VEuPathDB" id="FungiDB:FUN_009804"/>
<keyword evidence="3" id="KW-0812">Transmembrane</keyword>
<dbReference type="VEuPathDB" id="FungiDB:RhiirA1_471827"/>
<dbReference type="EMBL" id="LLXL01003102">
    <property type="protein sequence ID" value="PKK59321.1"/>
    <property type="molecule type" value="Genomic_DNA"/>
</dbReference>
<keyword evidence="3" id="KW-0472">Membrane</keyword>
<dbReference type="Proteomes" id="UP000233469">
    <property type="component" value="Unassembled WGS sequence"/>
</dbReference>
<evidence type="ECO:0000256" key="1">
    <source>
        <dbReference type="SAM" id="Coils"/>
    </source>
</evidence>
<reference evidence="4 5" key="1">
    <citation type="submission" date="2016-04" db="EMBL/GenBank/DDBJ databases">
        <title>Genome analyses suggest a sexual origin of heterokaryosis in a supposedly ancient asexual fungus.</title>
        <authorList>
            <person name="Ropars J."/>
            <person name="Sedzielewska K."/>
            <person name="Noel J."/>
            <person name="Charron P."/>
            <person name="Farinelli L."/>
            <person name="Marton T."/>
            <person name="Kruger M."/>
            <person name="Pelin A."/>
            <person name="Brachmann A."/>
            <person name="Corradi N."/>
        </authorList>
    </citation>
    <scope>NUCLEOTIDE SEQUENCE [LARGE SCALE GENOMIC DNA]</scope>
    <source>
        <strain evidence="4 5">C2</strain>
    </source>
</reference>
<feature type="compositionally biased region" description="Basic and acidic residues" evidence="2">
    <location>
        <begin position="362"/>
        <end position="371"/>
    </location>
</feature>
<comment type="caution">
    <text evidence="4">The sequence shown here is derived from an EMBL/GenBank/DDBJ whole genome shotgun (WGS) entry which is preliminary data.</text>
</comment>